<dbReference type="GO" id="GO:0062193">
    <property type="term" value="F:D-ribose pyranase activity"/>
    <property type="evidence" value="ECO:0007669"/>
    <property type="project" value="UniProtKB-EC"/>
</dbReference>
<comment type="catalytic activity">
    <reaction evidence="3">
        <text>alpha-L-fucose = beta-L-fucose</text>
        <dbReference type="Rhea" id="RHEA:25580"/>
        <dbReference type="ChEBI" id="CHEBI:42548"/>
        <dbReference type="ChEBI" id="CHEBI:42589"/>
        <dbReference type="EC" id="5.1.3.29"/>
    </reaction>
</comment>
<sequence>MLKGIDPLLNPELLAVLAAMGHGDEIVFSDANFPATSVAAETVHGVALRVDCPVLAALGAALSIFPLDTFDGAPVLTMQVVGDPDATPEVVAEAAPLFAAEGAAMATLERFAFYERAKGAFAIVRTLERRPYGNFILRKGVLI</sequence>
<gene>
    <name evidence="4" type="ORF">DI556_00060</name>
</gene>
<dbReference type="PANTHER" id="PTHR31690">
    <property type="entry name" value="FUCOSE MUTAROTASE"/>
    <property type="match status" value="1"/>
</dbReference>
<dbReference type="SUPFAM" id="SSF102546">
    <property type="entry name" value="RbsD-like"/>
    <property type="match status" value="1"/>
</dbReference>
<dbReference type="InterPro" id="IPR007721">
    <property type="entry name" value="RbsD_FucU"/>
</dbReference>
<dbReference type="GO" id="GO:0036373">
    <property type="term" value="F:L-fucose mutarotase activity"/>
    <property type="evidence" value="ECO:0007669"/>
    <property type="project" value="UniProtKB-EC"/>
</dbReference>
<name>A0A2W5NEZ8_RHOSU</name>
<dbReference type="AlphaFoldDB" id="A0A2W5NEZ8"/>
<evidence type="ECO:0000256" key="3">
    <source>
        <dbReference type="ARBA" id="ARBA00036324"/>
    </source>
</evidence>
<dbReference type="EMBL" id="QFPW01000001">
    <property type="protein sequence ID" value="PZQ52106.1"/>
    <property type="molecule type" value="Genomic_DNA"/>
</dbReference>
<keyword evidence="2" id="KW-0413">Isomerase</keyword>
<dbReference type="InterPro" id="IPR050443">
    <property type="entry name" value="RbsD/FucU_mutarotase"/>
</dbReference>
<dbReference type="Pfam" id="PF05025">
    <property type="entry name" value="RbsD_FucU"/>
    <property type="match status" value="1"/>
</dbReference>
<dbReference type="Proteomes" id="UP000249185">
    <property type="component" value="Unassembled WGS sequence"/>
</dbReference>
<evidence type="ECO:0000256" key="1">
    <source>
        <dbReference type="ARBA" id="ARBA00000223"/>
    </source>
</evidence>
<reference evidence="4 5" key="1">
    <citation type="submission" date="2017-08" db="EMBL/GenBank/DDBJ databases">
        <title>Infants hospitalized years apart are colonized by the same room-sourced microbial strains.</title>
        <authorList>
            <person name="Brooks B."/>
            <person name="Olm M.R."/>
            <person name="Firek B.A."/>
            <person name="Baker R."/>
            <person name="Thomas B.C."/>
            <person name="Morowitz M.J."/>
            <person name="Banfield J.F."/>
        </authorList>
    </citation>
    <scope>NUCLEOTIDE SEQUENCE [LARGE SCALE GENOMIC DNA]</scope>
    <source>
        <strain evidence="4">S2_005_002_R2_34</strain>
    </source>
</reference>
<dbReference type="InterPro" id="IPR023750">
    <property type="entry name" value="RbsD-like_sf"/>
</dbReference>
<comment type="caution">
    <text evidence="4">The sequence shown here is derived from an EMBL/GenBank/DDBJ whole genome shotgun (WGS) entry which is preliminary data.</text>
</comment>
<evidence type="ECO:0000313" key="4">
    <source>
        <dbReference type="EMBL" id="PZQ52106.1"/>
    </source>
</evidence>
<dbReference type="Gene3D" id="3.40.1650.10">
    <property type="entry name" value="RbsD-like domain"/>
    <property type="match status" value="1"/>
</dbReference>
<evidence type="ECO:0000313" key="5">
    <source>
        <dbReference type="Proteomes" id="UP000249185"/>
    </source>
</evidence>
<comment type="catalytic activity">
    <reaction evidence="1">
        <text>beta-D-ribopyranose = beta-D-ribofuranose</text>
        <dbReference type="Rhea" id="RHEA:25432"/>
        <dbReference type="ChEBI" id="CHEBI:27476"/>
        <dbReference type="ChEBI" id="CHEBI:47002"/>
        <dbReference type="EC" id="5.4.99.62"/>
    </reaction>
</comment>
<dbReference type="GO" id="GO:0042806">
    <property type="term" value="F:fucose binding"/>
    <property type="evidence" value="ECO:0007669"/>
    <property type="project" value="TreeGrafter"/>
</dbReference>
<dbReference type="PANTHER" id="PTHR31690:SF4">
    <property type="entry name" value="FUCOSE MUTAROTASE"/>
    <property type="match status" value="1"/>
</dbReference>
<evidence type="ECO:0000256" key="2">
    <source>
        <dbReference type="ARBA" id="ARBA00023235"/>
    </source>
</evidence>
<protein>
    <submittedName>
        <fullName evidence="4">Ribose ABC transporter</fullName>
    </submittedName>
</protein>
<accession>A0A2W5NEZ8</accession>
<organism evidence="4 5">
    <name type="scientific">Rhodovulum sulfidophilum</name>
    <name type="common">Rhodobacter sulfidophilus</name>
    <dbReference type="NCBI Taxonomy" id="35806"/>
    <lineage>
        <taxon>Bacteria</taxon>
        <taxon>Pseudomonadati</taxon>
        <taxon>Pseudomonadota</taxon>
        <taxon>Alphaproteobacteria</taxon>
        <taxon>Rhodobacterales</taxon>
        <taxon>Paracoccaceae</taxon>
        <taxon>Rhodovulum</taxon>
    </lineage>
</organism>
<proteinExistence type="predicted"/>
<dbReference type="GO" id="GO:0006004">
    <property type="term" value="P:fucose metabolic process"/>
    <property type="evidence" value="ECO:0007669"/>
    <property type="project" value="TreeGrafter"/>
</dbReference>